<dbReference type="InterPro" id="IPR033132">
    <property type="entry name" value="GH_1_N_CS"/>
</dbReference>
<accession>A0A0G0M967</accession>
<dbReference type="Gene3D" id="3.20.20.80">
    <property type="entry name" value="Glycosidases"/>
    <property type="match status" value="1"/>
</dbReference>
<evidence type="ECO:0000256" key="5">
    <source>
        <dbReference type="RuleBase" id="RU003690"/>
    </source>
</evidence>
<evidence type="ECO:0000313" key="8">
    <source>
        <dbReference type="Proteomes" id="UP000034022"/>
    </source>
</evidence>
<feature type="active site" description="Nucleophile" evidence="4">
    <location>
        <position position="324"/>
    </location>
</feature>
<organism evidence="7 8">
    <name type="scientific">Candidatus Falkowbacteria bacterium GW2011_GWE1_38_31</name>
    <dbReference type="NCBI Taxonomy" id="1618638"/>
    <lineage>
        <taxon>Bacteria</taxon>
        <taxon>Candidatus Falkowiibacteriota</taxon>
    </lineage>
</organism>
<dbReference type="PRINTS" id="PR00131">
    <property type="entry name" value="GLHYDRLASE1"/>
</dbReference>
<evidence type="ECO:0000313" key="7">
    <source>
        <dbReference type="EMBL" id="KKQ70204.1"/>
    </source>
</evidence>
<reference evidence="7 8" key="1">
    <citation type="journal article" date="2015" name="Nature">
        <title>rRNA introns, odd ribosomes, and small enigmatic genomes across a large radiation of phyla.</title>
        <authorList>
            <person name="Brown C.T."/>
            <person name="Hug L.A."/>
            <person name="Thomas B.C."/>
            <person name="Sharon I."/>
            <person name="Castelle C.J."/>
            <person name="Singh A."/>
            <person name="Wilkins M.J."/>
            <person name="Williams K.H."/>
            <person name="Banfield J.F."/>
        </authorList>
    </citation>
    <scope>NUCLEOTIDE SEQUENCE [LARGE SCALE GENOMIC DNA]</scope>
</reference>
<dbReference type="InterPro" id="IPR017853">
    <property type="entry name" value="GH"/>
</dbReference>
<dbReference type="Pfam" id="PF00232">
    <property type="entry name" value="Glyco_hydro_1"/>
    <property type="match status" value="2"/>
</dbReference>
<dbReference type="PANTHER" id="PTHR10353">
    <property type="entry name" value="GLYCOSYL HYDROLASE"/>
    <property type="match status" value="1"/>
</dbReference>
<dbReference type="GO" id="GO:0005975">
    <property type="term" value="P:carbohydrate metabolic process"/>
    <property type="evidence" value="ECO:0007669"/>
    <property type="project" value="InterPro"/>
</dbReference>
<evidence type="ECO:0000256" key="4">
    <source>
        <dbReference type="PROSITE-ProRule" id="PRU10055"/>
    </source>
</evidence>
<evidence type="ECO:0000256" key="1">
    <source>
        <dbReference type="ARBA" id="ARBA00010838"/>
    </source>
</evidence>
<sequence length="409" mass="48497">MNNENFEKEIKFPDGFLWGTSTSAYQIEGGITNDWSEWEKSEGRSKKLEKKGKNPKDYICGKACDSYNRYKEDLDLAVSLNSNSIRIGIEWARIQPKKDVWDVEAINHYRDVLQEAKKRNLKTVVTLWHWTNPVWLAREGGWTKKSAVEHYLKYVDLIIENLGGNIDFWVTLNEPMLFANYSYFLGYFPPNKHSFFKFKKATNNLIKAHIKAYEKIHNFFPNANVSITNLSNYFEPARKWFAPEQLFKKIVAYYGINKFFNKINNYIDFIGVDYYRRINLSLIPPFIKRDKDNITDMGWEIFPEGLFYVLKELSKYKKPIYILENGLADESDKKRMQFIKDHLYYVHKAISEGIDVRGYFYWSLLDNFEWDKGWSPKFGLFAVDRDTFERKKRPSADFYAEICRSNSIK</sequence>
<gene>
    <name evidence="7" type="ORF">US91_C0006G0042</name>
</gene>
<keyword evidence="2 6" id="KW-0378">Hydrolase</keyword>
<comment type="similarity">
    <text evidence="1 5">Belongs to the glycosyl hydrolase 1 family.</text>
</comment>
<dbReference type="EMBL" id="LBUU01000006">
    <property type="protein sequence ID" value="KKQ70204.1"/>
    <property type="molecule type" value="Genomic_DNA"/>
</dbReference>
<dbReference type="Proteomes" id="UP000034022">
    <property type="component" value="Unassembled WGS sequence"/>
</dbReference>
<dbReference type="AlphaFoldDB" id="A0A0G0M967"/>
<dbReference type="PATRIC" id="fig|1618638.3.peg.739"/>
<evidence type="ECO:0000256" key="2">
    <source>
        <dbReference type="ARBA" id="ARBA00022801"/>
    </source>
</evidence>
<keyword evidence="3 6" id="KW-0326">Glycosidase</keyword>
<protein>
    <submittedName>
        <fullName evidence="7">Beta-glucosidase</fullName>
    </submittedName>
</protein>
<proteinExistence type="inferred from homology"/>
<name>A0A0G0M967_9BACT</name>
<comment type="caution">
    <text evidence="7">The sequence shown here is derived from an EMBL/GenBank/DDBJ whole genome shotgun (WGS) entry which is preliminary data.</text>
</comment>
<dbReference type="PANTHER" id="PTHR10353:SF209">
    <property type="entry name" value="GALACTOLIPID GALACTOSYLTRANSFERASE SFR2, CHLOROPLASTIC"/>
    <property type="match status" value="1"/>
</dbReference>
<dbReference type="GO" id="GO:0008422">
    <property type="term" value="F:beta-glucosidase activity"/>
    <property type="evidence" value="ECO:0007669"/>
    <property type="project" value="TreeGrafter"/>
</dbReference>
<evidence type="ECO:0000256" key="3">
    <source>
        <dbReference type="ARBA" id="ARBA00023295"/>
    </source>
</evidence>
<dbReference type="PROSITE" id="PS00653">
    <property type="entry name" value="GLYCOSYL_HYDROL_F1_2"/>
    <property type="match status" value="1"/>
</dbReference>
<evidence type="ECO:0000256" key="6">
    <source>
        <dbReference type="RuleBase" id="RU004468"/>
    </source>
</evidence>
<dbReference type="SUPFAM" id="SSF51445">
    <property type="entry name" value="(Trans)glycosidases"/>
    <property type="match status" value="1"/>
</dbReference>
<dbReference type="InterPro" id="IPR001360">
    <property type="entry name" value="Glyco_hydro_1"/>
</dbReference>
<dbReference type="PROSITE" id="PS00572">
    <property type="entry name" value="GLYCOSYL_HYDROL_F1_1"/>
    <property type="match status" value="1"/>
</dbReference>
<dbReference type="InterPro" id="IPR018120">
    <property type="entry name" value="Glyco_hydro_1_AS"/>
</dbReference>